<dbReference type="Proteomes" id="UP000575985">
    <property type="component" value="Unassembled WGS sequence"/>
</dbReference>
<keyword evidence="3" id="KW-1185">Reference proteome</keyword>
<reference evidence="2 3" key="1">
    <citation type="submission" date="2020-07" db="EMBL/GenBank/DDBJ databases">
        <title>Sequencing the genomes of 1000 actinobacteria strains.</title>
        <authorList>
            <person name="Klenk H.-P."/>
        </authorList>
    </citation>
    <scope>NUCLEOTIDE SEQUENCE [LARGE SCALE GENOMIC DNA]</scope>
    <source>
        <strain evidence="2 3">DSM 45927</strain>
    </source>
</reference>
<protein>
    <submittedName>
        <fullName evidence="2">Uncharacterized protein</fullName>
    </submittedName>
</protein>
<gene>
    <name evidence="2" type="ORF">HNR12_003119</name>
</gene>
<organism evidence="2 3">
    <name type="scientific">Streptomonospora nanhaiensis</name>
    <dbReference type="NCBI Taxonomy" id="1323731"/>
    <lineage>
        <taxon>Bacteria</taxon>
        <taxon>Bacillati</taxon>
        <taxon>Actinomycetota</taxon>
        <taxon>Actinomycetes</taxon>
        <taxon>Streptosporangiales</taxon>
        <taxon>Nocardiopsidaceae</taxon>
        <taxon>Streptomonospora</taxon>
    </lineage>
</organism>
<feature type="region of interest" description="Disordered" evidence="1">
    <location>
        <begin position="1"/>
        <end position="41"/>
    </location>
</feature>
<proteinExistence type="predicted"/>
<dbReference type="EMBL" id="JACCFO010000001">
    <property type="protein sequence ID" value="NYI96842.1"/>
    <property type="molecule type" value="Genomic_DNA"/>
</dbReference>
<comment type="caution">
    <text evidence="2">The sequence shown here is derived from an EMBL/GenBank/DDBJ whole genome shotgun (WGS) entry which is preliminary data.</text>
</comment>
<dbReference type="AlphaFoldDB" id="A0A853BR59"/>
<evidence type="ECO:0000256" key="1">
    <source>
        <dbReference type="SAM" id="MobiDB-lite"/>
    </source>
</evidence>
<evidence type="ECO:0000313" key="2">
    <source>
        <dbReference type="EMBL" id="NYI96842.1"/>
    </source>
</evidence>
<feature type="compositionally biased region" description="Basic and acidic residues" evidence="1">
    <location>
        <begin position="1"/>
        <end position="20"/>
    </location>
</feature>
<accession>A0A853BR59</accession>
<sequence length="41" mass="4249">MGSHGNDDKPEDKGKGKPSEWDGQQGPTHGGGGEKTGKDNK</sequence>
<name>A0A853BR59_9ACTN</name>
<evidence type="ECO:0000313" key="3">
    <source>
        <dbReference type="Proteomes" id="UP000575985"/>
    </source>
</evidence>